<sequence length="405" mass="45475">MSAWPARSDLPSSNLLLAPLQGNMVASDDFSTNQSLSVIHPTTDDTDSAPSHPASSPTTKQPPVPVYHRHHLSFDDGNLALLAEDRYFIVHQGLLCRHSQVLQGMLVGSGDKRTLLDRPLLEMDEKWTDLGCFLAALYDGVTQLTSSIEDWAVVSAILRLATKYGVEHLRIELLRKLAVTWPRSLLAWDMRESNATNAGLYKPRAVYPHPIMMIPLFREIKAYEFLPAAFYDLSRCVASDIVQGWSYPADPTSTWHLSSDEIMTCLKGKEQASRFLSTFIVNELEGREPSASCVYLTEANNDGTDGLMKRRICPAAFEAVTFEIVRDCNGVVCHRITDPLFAILDAYLMQKRDNPIGRGRITFRACDPCREEFAQAVETARNTLWQKLPSWFGVKLEEWPQMGIP</sequence>
<dbReference type="PROSITE" id="PS50097">
    <property type="entry name" value="BTB"/>
    <property type="match status" value="1"/>
</dbReference>
<keyword evidence="4" id="KW-1185">Reference proteome</keyword>
<dbReference type="Proteomes" id="UP000298030">
    <property type="component" value="Unassembled WGS sequence"/>
</dbReference>
<evidence type="ECO:0000256" key="1">
    <source>
        <dbReference type="SAM" id="MobiDB-lite"/>
    </source>
</evidence>
<dbReference type="SUPFAM" id="SSF54695">
    <property type="entry name" value="POZ domain"/>
    <property type="match status" value="1"/>
</dbReference>
<evidence type="ECO:0000313" key="3">
    <source>
        <dbReference type="EMBL" id="TEB37277.1"/>
    </source>
</evidence>
<dbReference type="Pfam" id="PF00651">
    <property type="entry name" value="BTB"/>
    <property type="match status" value="1"/>
</dbReference>
<evidence type="ECO:0000259" key="2">
    <source>
        <dbReference type="PROSITE" id="PS50097"/>
    </source>
</evidence>
<name>A0A4Y7TSW1_COPMI</name>
<feature type="compositionally biased region" description="Low complexity" evidence="1">
    <location>
        <begin position="48"/>
        <end position="59"/>
    </location>
</feature>
<dbReference type="EMBL" id="QPFP01000004">
    <property type="protein sequence ID" value="TEB37277.1"/>
    <property type="molecule type" value="Genomic_DNA"/>
</dbReference>
<evidence type="ECO:0000313" key="4">
    <source>
        <dbReference type="Proteomes" id="UP000298030"/>
    </source>
</evidence>
<dbReference type="InterPro" id="IPR000210">
    <property type="entry name" value="BTB/POZ_dom"/>
</dbReference>
<proteinExistence type="predicted"/>
<dbReference type="OrthoDB" id="3235673at2759"/>
<dbReference type="InterPro" id="IPR011333">
    <property type="entry name" value="SKP1/BTB/POZ_sf"/>
</dbReference>
<gene>
    <name evidence="3" type="ORF">FA13DRAFT_1726358</name>
</gene>
<reference evidence="3 4" key="1">
    <citation type="journal article" date="2019" name="Nat. Ecol. Evol.">
        <title>Megaphylogeny resolves global patterns of mushroom evolution.</title>
        <authorList>
            <person name="Varga T."/>
            <person name="Krizsan K."/>
            <person name="Foldi C."/>
            <person name="Dima B."/>
            <person name="Sanchez-Garcia M."/>
            <person name="Sanchez-Ramirez S."/>
            <person name="Szollosi G.J."/>
            <person name="Szarkandi J.G."/>
            <person name="Papp V."/>
            <person name="Albert L."/>
            <person name="Andreopoulos W."/>
            <person name="Angelini C."/>
            <person name="Antonin V."/>
            <person name="Barry K.W."/>
            <person name="Bougher N.L."/>
            <person name="Buchanan P."/>
            <person name="Buyck B."/>
            <person name="Bense V."/>
            <person name="Catcheside P."/>
            <person name="Chovatia M."/>
            <person name="Cooper J."/>
            <person name="Damon W."/>
            <person name="Desjardin D."/>
            <person name="Finy P."/>
            <person name="Geml J."/>
            <person name="Haridas S."/>
            <person name="Hughes K."/>
            <person name="Justo A."/>
            <person name="Karasinski D."/>
            <person name="Kautmanova I."/>
            <person name="Kiss B."/>
            <person name="Kocsube S."/>
            <person name="Kotiranta H."/>
            <person name="LaButti K.M."/>
            <person name="Lechner B.E."/>
            <person name="Liimatainen K."/>
            <person name="Lipzen A."/>
            <person name="Lukacs Z."/>
            <person name="Mihaltcheva S."/>
            <person name="Morgado L.N."/>
            <person name="Niskanen T."/>
            <person name="Noordeloos M.E."/>
            <person name="Ohm R.A."/>
            <person name="Ortiz-Santana B."/>
            <person name="Ovrebo C."/>
            <person name="Racz N."/>
            <person name="Riley R."/>
            <person name="Savchenko A."/>
            <person name="Shiryaev A."/>
            <person name="Soop K."/>
            <person name="Spirin V."/>
            <person name="Szebenyi C."/>
            <person name="Tomsovsky M."/>
            <person name="Tulloss R.E."/>
            <person name="Uehling J."/>
            <person name="Grigoriev I.V."/>
            <person name="Vagvolgyi C."/>
            <person name="Papp T."/>
            <person name="Martin F.M."/>
            <person name="Miettinen O."/>
            <person name="Hibbett D.S."/>
            <person name="Nagy L.G."/>
        </authorList>
    </citation>
    <scope>NUCLEOTIDE SEQUENCE [LARGE SCALE GENOMIC DNA]</scope>
    <source>
        <strain evidence="3 4">FP101781</strain>
    </source>
</reference>
<dbReference type="STRING" id="71717.A0A4Y7TSW1"/>
<protein>
    <recommendedName>
        <fullName evidence="2">BTB domain-containing protein</fullName>
    </recommendedName>
</protein>
<dbReference type="AlphaFoldDB" id="A0A4Y7TSW1"/>
<feature type="region of interest" description="Disordered" evidence="1">
    <location>
        <begin position="36"/>
        <end position="66"/>
    </location>
</feature>
<dbReference type="Gene3D" id="3.30.710.10">
    <property type="entry name" value="Potassium Channel Kv1.1, Chain A"/>
    <property type="match status" value="1"/>
</dbReference>
<organism evidence="3 4">
    <name type="scientific">Coprinellus micaceus</name>
    <name type="common">Glistening ink-cap mushroom</name>
    <name type="synonym">Coprinus micaceus</name>
    <dbReference type="NCBI Taxonomy" id="71717"/>
    <lineage>
        <taxon>Eukaryota</taxon>
        <taxon>Fungi</taxon>
        <taxon>Dikarya</taxon>
        <taxon>Basidiomycota</taxon>
        <taxon>Agaricomycotina</taxon>
        <taxon>Agaricomycetes</taxon>
        <taxon>Agaricomycetidae</taxon>
        <taxon>Agaricales</taxon>
        <taxon>Agaricineae</taxon>
        <taxon>Psathyrellaceae</taxon>
        <taxon>Coprinellus</taxon>
    </lineage>
</organism>
<accession>A0A4Y7TSW1</accession>
<comment type="caution">
    <text evidence="3">The sequence shown here is derived from an EMBL/GenBank/DDBJ whole genome shotgun (WGS) entry which is preliminary data.</text>
</comment>
<feature type="domain" description="BTB" evidence="2">
    <location>
        <begin position="77"/>
        <end position="146"/>
    </location>
</feature>